<sequence>MSLLVKKLSYEFISEMTAVDFETGEVIGESEYFKTVYVI</sequence>
<dbReference type="Proteomes" id="UP001500740">
    <property type="component" value="Unassembled WGS sequence"/>
</dbReference>
<proteinExistence type="predicted"/>
<gene>
    <name evidence="1" type="ORF">GCM10008935_17810</name>
</gene>
<protein>
    <submittedName>
        <fullName evidence="1">Uncharacterized protein</fullName>
    </submittedName>
</protein>
<evidence type="ECO:0000313" key="2">
    <source>
        <dbReference type="Proteomes" id="UP001500740"/>
    </source>
</evidence>
<keyword evidence="2" id="KW-1185">Reference proteome</keyword>
<organism evidence="1 2">
    <name type="scientific">Alkalibacillus silvisoli</name>
    <dbReference type="NCBI Taxonomy" id="392823"/>
    <lineage>
        <taxon>Bacteria</taxon>
        <taxon>Bacillati</taxon>
        <taxon>Bacillota</taxon>
        <taxon>Bacilli</taxon>
        <taxon>Bacillales</taxon>
        <taxon>Bacillaceae</taxon>
        <taxon>Alkalibacillus</taxon>
    </lineage>
</organism>
<reference evidence="2" key="1">
    <citation type="journal article" date="2019" name="Int. J. Syst. Evol. Microbiol.">
        <title>The Global Catalogue of Microorganisms (GCM) 10K type strain sequencing project: providing services to taxonomists for standard genome sequencing and annotation.</title>
        <authorList>
            <consortium name="The Broad Institute Genomics Platform"/>
            <consortium name="The Broad Institute Genome Sequencing Center for Infectious Disease"/>
            <person name="Wu L."/>
            <person name="Ma J."/>
        </authorList>
    </citation>
    <scope>NUCLEOTIDE SEQUENCE [LARGE SCALE GENOMIC DNA]</scope>
    <source>
        <strain evidence="2">JCM 14193</strain>
    </source>
</reference>
<accession>A0ABP3JS03</accession>
<comment type="caution">
    <text evidence="1">The sequence shown here is derived from an EMBL/GenBank/DDBJ whole genome shotgun (WGS) entry which is preliminary data.</text>
</comment>
<evidence type="ECO:0000313" key="1">
    <source>
        <dbReference type="EMBL" id="GAA0462715.1"/>
    </source>
</evidence>
<name>A0ABP3JS03_9BACI</name>
<dbReference type="EMBL" id="BAAACZ010000014">
    <property type="protein sequence ID" value="GAA0462715.1"/>
    <property type="molecule type" value="Genomic_DNA"/>
</dbReference>